<evidence type="ECO:0000259" key="8">
    <source>
        <dbReference type="Pfam" id="PF25954"/>
    </source>
</evidence>
<evidence type="ECO:0000313" key="10">
    <source>
        <dbReference type="EMBL" id="NJB95928.1"/>
    </source>
</evidence>
<dbReference type="Pfam" id="PF25917">
    <property type="entry name" value="BSH_RND"/>
    <property type="match status" value="1"/>
</dbReference>
<feature type="domain" description="CusB-like beta-barrel" evidence="8">
    <location>
        <begin position="255"/>
        <end position="330"/>
    </location>
</feature>
<keyword evidence="11" id="KW-1185">Reference proteome</keyword>
<dbReference type="RefSeq" id="WP_241213363.1">
    <property type="nucleotide sequence ID" value="NZ_BAAADY010000008.1"/>
</dbReference>
<evidence type="ECO:0000313" key="11">
    <source>
        <dbReference type="Proteomes" id="UP000531251"/>
    </source>
</evidence>
<dbReference type="InterPro" id="IPR058649">
    <property type="entry name" value="CzcB_C"/>
</dbReference>
<organism evidence="10 11">
    <name type="scientific">Sphingomonas trueperi</name>
    <dbReference type="NCBI Taxonomy" id="53317"/>
    <lineage>
        <taxon>Bacteria</taxon>
        <taxon>Pseudomonadati</taxon>
        <taxon>Pseudomonadota</taxon>
        <taxon>Alphaproteobacteria</taxon>
        <taxon>Sphingomonadales</taxon>
        <taxon>Sphingomonadaceae</taxon>
        <taxon>Sphingomonas</taxon>
    </lineage>
</organism>
<dbReference type="Pfam" id="PF25975">
    <property type="entry name" value="CzcB_C"/>
    <property type="match status" value="1"/>
</dbReference>
<keyword evidence="2" id="KW-0813">Transport</keyword>
<evidence type="ECO:0000256" key="4">
    <source>
        <dbReference type="ARBA" id="ARBA00043263"/>
    </source>
</evidence>
<evidence type="ECO:0000256" key="1">
    <source>
        <dbReference type="ARBA" id="ARBA00009477"/>
    </source>
</evidence>
<dbReference type="EMBL" id="JAATJB010000001">
    <property type="protein sequence ID" value="NJB95928.1"/>
    <property type="molecule type" value="Genomic_DNA"/>
</dbReference>
<evidence type="ECO:0000259" key="9">
    <source>
        <dbReference type="Pfam" id="PF25975"/>
    </source>
</evidence>
<dbReference type="GO" id="GO:0030288">
    <property type="term" value="C:outer membrane-bounded periplasmic space"/>
    <property type="evidence" value="ECO:0007669"/>
    <property type="project" value="TreeGrafter"/>
</dbReference>
<dbReference type="Gene3D" id="2.40.30.170">
    <property type="match status" value="1"/>
</dbReference>
<evidence type="ECO:0000256" key="6">
    <source>
        <dbReference type="SAM" id="Phobius"/>
    </source>
</evidence>
<name>A0A7X6BAY9_9SPHN</name>
<dbReference type="GO" id="GO:0060003">
    <property type="term" value="P:copper ion export"/>
    <property type="evidence" value="ECO:0007669"/>
    <property type="project" value="TreeGrafter"/>
</dbReference>
<evidence type="ECO:0000256" key="3">
    <source>
        <dbReference type="ARBA" id="ARBA00022833"/>
    </source>
</evidence>
<comment type="caution">
    <text evidence="10">The sequence shown here is derived from an EMBL/GenBank/DDBJ whole genome shotgun (WGS) entry which is preliminary data.</text>
</comment>
<evidence type="ECO:0000256" key="2">
    <source>
        <dbReference type="ARBA" id="ARBA00022448"/>
    </source>
</evidence>
<dbReference type="NCBIfam" id="TIGR01730">
    <property type="entry name" value="RND_mfp"/>
    <property type="match status" value="1"/>
</dbReference>
<keyword evidence="6" id="KW-1133">Transmembrane helix</keyword>
<dbReference type="FunFam" id="2.40.30.170:FF:000010">
    <property type="entry name" value="Efflux RND transporter periplasmic adaptor subunit"/>
    <property type="match status" value="1"/>
</dbReference>
<dbReference type="Gene3D" id="2.40.50.100">
    <property type="match status" value="1"/>
</dbReference>
<dbReference type="InterPro" id="IPR058625">
    <property type="entry name" value="MdtA-like_BSH"/>
</dbReference>
<dbReference type="InterPro" id="IPR051909">
    <property type="entry name" value="MFP_Cation_Efflux"/>
</dbReference>
<protein>
    <submittedName>
        <fullName evidence="10">Cobalt-zinc-cadmium efflux system membrane fusion protein</fullName>
    </submittedName>
</protein>
<evidence type="ECO:0000259" key="7">
    <source>
        <dbReference type="Pfam" id="PF25917"/>
    </source>
</evidence>
<keyword evidence="4" id="KW-0105">Cadmium resistance</keyword>
<sequence>MESNTLPEARRLTMRSQGLLVGAIVVAVVAILVLAMVVKTALTPKPVPDTPVPPGAFRPTQQQLAQMQFATVQGGANVELVRASGSIQADGDHNTPIVLPFSGQVLQVLVEPGQRVTRGQPLLRIASPELIDARNTLLSASAQRASAAEALRIAQGNVARQKAIYETAGGAMKDYLQAQADFVAAQSAARQAESAQRAAQDRLALFGKTEGVGTSAYTVYRAPVSGIIADRNVAPGQFLSSGNATPVMTITDPARVWLVAQLAESEAASIRVGDQVVVTTPALPGREFTATVDNVAAGLDPTTHRLPVRATIANPGGELKPQMFASFTIRRPVDSGKGVLVPAVAVIHEGDTTRVWVKAKDGLIYGRQVQIGETDGGLTRVLSGLNPGDRIVAKGALFVNEAGLGE</sequence>
<keyword evidence="6" id="KW-0812">Transmembrane</keyword>
<dbReference type="Proteomes" id="UP000531251">
    <property type="component" value="Unassembled WGS sequence"/>
</dbReference>
<comment type="function">
    <text evidence="5">CzcA and CzcB together would act in zinc efflux nearly as effectively as the complete czc efflux system (CzcABC). The CzcB protein is thought to funnel zinc cations to the CzcA transport protein.</text>
</comment>
<dbReference type="FunFam" id="2.40.420.20:FF:000006">
    <property type="entry name" value="RND family efflux transporter MFP subunit"/>
    <property type="match status" value="1"/>
</dbReference>
<feature type="domain" description="CzcB-like C-terminal circularly permuted SH3-like" evidence="9">
    <location>
        <begin position="339"/>
        <end position="396"/>
    </location>
</feature>
<dbReference type="PANTHER" id="PTHR30097:SF15">
    <property type="entry name" value="CATION EFFLUX SYSTEM PROTEIN CUSB"/>
    <property type="match status" value="1"/>
</dbReference>
<dbReference type="GO" id="GO:0016020">
    <property type="term" value="C:membrane"/>
    <property type="evidence" value="ECO:0007669"/>
    <property type="project" value="InterPro"/>
</dbReference>
<dbReference type="GO" id="GO:0015679">
    <property type="term" value="P:plasma membrane copper ion transport"/>
    <property type="evidence" value="ECO:0007669"/>
    <property type="project" value="TreeGrafter"/>
</dbReference>
<comment type="similarity">
    <text evidence="1">Belongs to the membrane fusion protein (MFP) (TC 8.A.1) family.</text>
</comment>
<evidence type="ECO:0000256" key="5">
    <source>
        <dbReference type="ARBA" id="ARBA00058766"/>
    </source>
</evidence>
<dbReference type="AlphaFoldDB" id="A0A7X6BAY9"/>
<dbReference type="GO" id="GO:0046686">
    <property type="term" value="P:response to cadmium ion"/>
    <property type="evidence" value="ECO:0007669"/>
    <property type="project" value="UniProtKB-KW"/>
</dbReference>
<proteinExistence type="inferred from homology"/>
<keyword evidence="6" id="KW-0472">Membrane</keyword>
<reference evidence="10 11" key="1">
    <citation type="submission" date="2020-03" db="EMBL/GenBank/DDBJ databases">
        <title>Genomic Encyclopedia of Type Strains, Phase IV (KMG-IV): sequencing the most valuable type-strain genomes for metagenomic binning, comparative biology and taxonomic classification.</title>
        <authorList>
            <person name="Goeker M."/>
        </authorList>
    </citation>
    <scope>NUCLEOTIDE SEQUENCE [LARGE SCALE GENOMIC DNA]</scope>
    <source>
        <strain evidence="10 11">DSM 7225</strain>
    </source>
</reference>
<dbReference type="Gene3D" id="2.40.420.20">
    <property type="match status" value="1"/>
</dbReference>
<dbReference type="Pfam" id="PF25954">
    <property type="entry name" value="Beta-barrel_RND_2"/>
    <property type="match status" value="1"/>
</dbReference>
<feature type="transmembrane region" description="Helical" evidence="6">
    <location>
        <begin position="19"/>
        <end position="38"/>
    </location>
</feature>
<dbReference type="GO" id="GO:0046914">
    <property type="term" value="F:transition metal ion binding"/>
    <property type="evidence" value="ECO:0007669"/>
    <property type="project" value="TreeGrafter"/>
</dbReference>
<dbReference type="InterPro" id="IPR058792">
    <property type="entry name" value="Beta-barrel_RND_2"/>
</dbReference>
<dbReference type="InterPro" id="IPR006143">
    <property type="entry name" value="RND_pump_MFP"/>
</dbReference>
<keyword evidence="3" id="KW-0862">Zinc</keyword>
<accession>A0A7X6BAY9</accession>
<feature type="domain" description="Multidrug resistance protein MdtA-like barrel-sandwich hybrid" evidence="7">
    <location>
        <begin position="102"/>
        <end position="251"/>
    </location>
</feature>
<dbReference type="GO" id="GO:0022857">
    <property type="term" value="F:transmembrane transporter activity"/>
    <property type="evidence" value="ECO:0007669"/>
    <property type="project" value="InterPro"/>
</dbReference>
<gene>
    <name evidence="10" type="ORF">GGR89_000220</name>
</gene>
<dbReference type="PANTHER" id="PTHR30097">
    <property type="entry name" value="CATION EFFLUX SYSTEM PROTEIN CUSB"/>
    <property type="match status" value="1"/>
</dbReference>
<dbReference type="SUPFAM" id="SSF111369">
    <property type="entry name" value="HlyD-like secretion proteins"/>
    <property type="match status" value="1"/>
</dbReference>